<evidence type="ECO:0000259" key="1">
    <source>
        <dbReference type="Pfam" id="PF07532"/>
    </source>
</evidence>
<dbReference type="Pfam" id="PF07944">
    <property type="entry name" value="Beta-AFase-like_GH127_cat"/>
    <property type="match status" value="2"/>
</dbReference>
<evidence type="ECO:0000313" key="5">
    <source>
        <dbReference type="Proteomes" id="UP001597525"/>
    </source>
</evidence>
<dbReference type="Proteomes" id="UP001597525">
    <property type="component" value="Unassembled WGS sequence"/>
</dbReference>
<dbReference type="InterPro" id="IPR013320">
    <property type="entry name" value="ConA-like_dom_sf"/>
</dbReference>
<dbReference type="PANTHER" id="PTHR31151">
    <property type="entry name" value="PROLINE-TRNA LIGASE (DUF1680)"/>
    <property type="match status" value="1"/>
</dbReference>
<proteinExistence type="predicted"/>
<evidence type="ECO:0000259" key="3">
    <source>
        <dbReference type="Pfam" id="PF20736"/>
    </source>
</evidence>
<protein>
    <submittedName>
        <fullName evidence="4">Beta-L-arabinofuranosidase domain-containing protein</fullName>
    </submittedName>
</protein>
<reference evidence="5" key="1">
    <citation type="journal article" date="2019" name="Int. J. Syst. Evol. Microbiol.">
        <title>The Global Catalogue of Microorganisms (GCM) 10K type strain sequencing project: providing services to taxonomists for standard genome sequencing and annotation.</title>
        <authorList>
            <consortium name="The Broad Institute Genomics Platform"/>
            <consortium name="The Broad Institute Genome Sequencing Center for Infectious Disease"/>
            <person name="Wu L."/>
            <person name="Ma J."/>
        </authorList>
    </citation>
    <scope>NUCLEOTIDE SEQUENCE [LARGE SCALE GENOMIC DNA]</scope>
    <source>
        <strain evidence="5">KCTC 22814</strain>
    </source>
</reference>
<sequence length="1025" mass="113679">MNYLFMKGFNEISCFLVTAALLTVSAGAVRAQSGDQILDGIGETGMIARYVFDGDLKDWSRNNLHGKLAAGQPSFVQDEQFGKVLSLAGGQTDYVLLPPEALTDLESLSITGWVNLRVDKKGQYFFDFGQSASKHFFATPLGSASQAGYQAVVSASDQRIYSAVAPAVSINKWVHLTIVIDIPSKAIQTYIDGKQVAEAKNASLELADVFGQSGAKRQLFIGRSLTAGDQTLAGLLHDFRIYRVPLTRKQIAGIYYNSLKDLHEDTAHMGKTEDDLPTFPITKAQLYNAYLQEVADVSVETNVGELPRLPSYVQGSYRDGMVGPKVRVIWPSPTDNNEVLSAGRYTVVGRVPGTDLKPKAIVTVRGSSKSTTPISKLASFQLDQVSLDNDMHDHDTKFIENRDKFVLTLAKTDPNSFLYMFRHAFGQPQPQGASPLGVWDSQDTKLRGHATGHYLTAIAQAYASTGYDKTLQANFAQKMEYMVNTLFELSQLAGKPQQAGGAAVADPTAVPFGPGKTEYDSDLSQEGIRNDYWNWGEGFISAYPPDQFIMLEQGAKYGGQKNQVWAPYYTLHKILAGLIDIYEVSGNKKALDVATGMGDWVYARLSKVPTENLIKMWNTYIAGEFGGMNESMARLYAITKEENYLKTAQLFDNIKMFYGDADHSHGLAKNVDTFRGLHANQHIPQIVGSMEMYRVSNNPDYYKVADNFWYKAVNDYMYSIGGVAGARNPANAECFISQPATLYENGFSVGGQNETCATYNMLKLTSNLFLFDQRTELMDYYERGLYNHILASVAKDSPANTYHVPLRPGAIKQFGNPHMTGFTCCNGTAIESSTKLQNAIYFKSRDNKALYLNLYIPSTLDWAERGVSIKQTTDFPKADETRLTIKGSGKFDVHVRVPAWATKGFSVTINGKVQQVAAVPGSYLKISRKWKDGDVLDLKMPFQFHLDPVMDQPNIASLFYGPILLAAQEPEARKDWRKVTFDAQDIGKAIQGDPTKLEFSIDDVVYKPFYDTYGRHSVYLDVTLK</sequence>
<dbReference type="SUPFAM" id="SSF49899">
    <property type="entry name" value="Concanavalin A-like lectins/glucanases"/>
    <property type="match status" value="1"/>
</dbReference>
<dbReference type="Pfam" id="PF07532">
    <property type="entry name" value="Big_4"/>
    <property type="match status" value="1"/>
</dbReference>
<dbReference type="InterPro" id="IPR008928">
    <property type="entry name" value="6-hairpin_glycosidase_sf"/>
</dbReference>
<feature type="domain" description="Bacterial Ig-like" evidence="1">
    <location>
        <begin position="295"/>
        <end position="353"/>
    </location>
</feature>
<organism evidence="4 5">
    <name type="scientific">Sphingobacterium bambusae</name>
    <dbReference type="NCBI Taxonomy" id="662858"/>
    <lineage>
        <taxon>Bacteria</taxon>
        <taxon>Pseudomonadati</taxon>
        <taxon>Bacteroidota</taxon>
        <taxon>Sphingobacteriia</taxon>
        <taxon>Sphingobacteriales</taxon>
        <taxon>Sphingobacteriaceae</taxon>
        <taxon>Sphingobacterium</taxon>
    </lineage>
</organism>
<dbReference type="Pfam" id="PF20736">
    <property type="entry name" value="Glyco_hydro127M"/>
    <property type="match status" value="1"/>
</dbReference>
<dbReference type="InterPro" id="IPR049046">
    <property type="entry name" value="Beta-AFase-like_GH127_middle"/>
</dbReference>
<dbReference type="EMBL" id="JBHUPB010000015">
    <property type="protein sequence ID" value="MFD2969908.1"/>
    <property type="molecule type" value="Genomic_DNA"/>
</dbReference>
<dbReference type="RefSeq" id="WP_320183394.1">
    <property type="nucleotide sequence ID" value="NZ_CP138332.1"/>
</dbReference>
<comment type="caution">
    <text evidence="4">The sequence shown here is derived from an EMBL/GenBank/DDBJ whole genome shotgun (WGS) entry which is preliminary data.</text>
</comment>
<dbReference type="Gene3D" id="2.60.120.200">
    <property type="match status" value="1"/>
</dbReference>
<dbReference type="SUPFAM" id="SSF48208">
    <property type="entry name" value="Six-hairpin glycosidases"/>
    <property type="match status" value="1"/>
</dbReference>
<gene>
    <name evidence="4" type="ORF">ACFS7Y_21140</name>
</gene>
<evidence type="ECO:0000313" key="4">
    <source>
        <dbReference type="EMBL" id="MFD2969908.1"/>
    </source>
</evidence>
<evidence type="ECO:0000259" key="2">
    <source>
        <dbReference type="Pfam" id="PF07944"/>
    </source>
</evidence>
<dbReference type="Pfam" id="PF13385">
    <property type="entry name" value="Laminin_G_3"/>
    <property type="match status" value="1"/>
</dbReference>
<accession>A0ABW6BLD7</accession>
<feature type="domain" description="Non-reducing end beta-L-arabinofuranosidase-like GH127 catalytic" evidence="2">
    <location>
        <begin position="536"/>
        <end position="837"/>
    </location>
</feature>
<dbReference type="InterPro" id="IPR012878">
    <property type="entry name" value="Beta-AFase-like_GH127_cat"/>
</dbReference>
<dbReference type="InterPro" id="IPR011081">
    <property type="entry name" value="Big_4"/>
</dbReference>
<name>A0ABW6BLD7_9SPHI</name>
<feature type="domain" description="Non-reducing end beta-L-arabinofuranosidase-like GH127 middle" evidence="3">
    <location>
        <begin position="850"/>
        <end position="941"/>
    </location>
</feature>
<feature type="domain" description="Non-reducing end beta-L-arabinofuranosidase-like GH127 catalytic" evidence="2">
    <location>
        <begin position="395"/>
        <end position="486"/>
    </location>
</feature>
<dbReference type="PANTHER" id="PTHR31151:SF0">
    <property type="entry name" value="PROLINE-TRNA LIGASE (DUF1680)"/>
    <property type="match status" value="1"/>
</dbReference>
<keyword evidence="5" id="KW-1185">Reference proteome</keyword>